<evidence type="ECO:0000256" key="10">
    <source>
        <dbReference type="SAM" id="Phobius"/>
    </source>
</evidence>
<feature type="coiled-coil region" evidence="9">
    <location>
        <begin position="94"/>
        <end position="139"/>
    </location>
</feature>
<comment type="subcellular location">
    <subcellularLocation>
        <location evidence="1">Membrane</location>
        <topology evidence="1">Single-pass type IV membrane protein</topology>
    </subcellularLocation>
</comment>
<keyword evidence="13" id="KW-1185">Reference proteome</keyword>
<dbReference type="GO" id="GO:0006887">
    <property type="term" value="P:exocytosis"/>
    <property type="evidence" value="ECO:0007669"/>
    <property type="project" value="TreeGrafter"/>
</dbReference>
<gene>
    <name evidence="12" type="ORF">BV898_16121</name>
</gene>
<reference evidence="13" key="1">
    <citation type="submission" date="2017-01" db="EMBL/GenBank/DDBJ databases">
        <title>Comparative genomics of anhydrobiosis in the tardigrade Hypsibius dujardini.</title>
        <authorList>
            <person name="Yoshida Y."/>
            <person name="Koutsovoulos G."/>
            <person name="Laetsch D."/>
            <person name="Stevens L."/>
            <person name="Kumar S."/>
            <person name="Horikawa D."/>
            <person name="Ishino K."/>
            <person name="Komine S."/>
            <person name="Tomita M."/>
            <person name="Blaxter M."/>
            <person name="Arakawa K."/>
        </authorList>
    </citation>
    <scope>NUCLEOTIDE SEQUENCE [LARGE SCALE GENOMIC DNA]</scope>
    <source>
        <strain evidence="13">Z151</strain>
    </source>
</reference>
<evidence type="ECO:0000313" key="12">
    <source>
        <dbReference type="EMBL" id="OWA51647.1"/>
    </source>
</evidence>
<evidence type="ECO:0000256" key="8">
    <source>
        <dbReference type="RuleBase" id="RU003858"/>
    </source>
</evidence>
<evidence type="ECO:0000256" key="5">
    <source>
        <dbReference type="ARBA" id="ARBA00022775"/>
    </source>
</evidence>
<dbReference type="FunFam" id="1.20.58.70:FF:000011">
    <property type="entry name" value="Syntaxin 4"/>
    <property type="match status" value="1"/>
</dbReference>
<evidence type="ECO:0000256" key="6">
    <source>
        <dbReference type="ARBA" id="ARBA00022989"/>
    </source>
</evidence>
<comment type="similarity">
    <text evidence="2 8">Belongs to the syntaxin family.</text>
</comment>
<evidence type="ECO:0000256" key="3">
    <source>
        <dbReference type="ARBA" id="ARBA00022448"/>
    </source>
</evidence>
<dbReference type="PANTHER" id="PTHR19957:SF424">
    <property type="entry name" value="SYNTAXIN-1A"/>
    <property type="match status" value="1"/>
</dbReference>
<dbReference type="Pfam" id="PF00804">
    <property type="entry name" value="Syntaxin"/>
    <property type="match status" value="1"/>
</dbReference>
<dbReference type="SUPFAM" id="SSF47661">
    <property type="entry name" value="t-snare proteins"/>
    <property type="match status" value="1"/>
</dbReference>
<comment type="caution">
    <text evidence="12">The sequence shown here is derived from an EMBL/GenBank/DDBJ whole genome shotgun (WGS) entry which is preliminary data.</text>
</comment>
<dbReference type="InterPro" id="IPR045242">
    <property type="entry name" value="Syntaxin"/>
</dbReference>
<protein>
    <submittedName>
        <fullName evidence="12">Syntaxin</fullName>
    </submittedName>
</protein>
<dbReference type="GO" id="GO:0048278">
    <property type="term" value="P:vesicle docking"/>
    <property type="evidence" value="ECO:0007669"/>
    <property type="project" value="TreeGrafter"/>
</dbReference>
<evidence type="ECO:0000313" key="13">
    <source>
        <dbReference type="Proteomes" id="UP000192578"/>
    </source>
</evidence>
<dbReference type="PROSITE" id="PS50192">
    <property type="entry name" value="T_SNARE"/>
    <property type="match status" value="1"/>
</dbReference>
<keyword evidence="5" id="KW-0532">Neurotransmitter transport</keyword>
<dbReference type="SMART" id="SM00397">
    <property type="entry name" value="t_SNARE"/>
    <property type="match status" value="1"/>
</dbReference>
<accession>A0A9X6NCN2</accession>
<dbReference type="GO" id="GO:0006836">
    <property type="term" value="P:neurotransmitter transport"/>
    <property type="evidence" value="ECO:0007669"/>
    <property type="project" value="UniProtKB-KW"/>
</dbReference>
<feature type="transmembrane region" description="Helical" evidence="10">
    <location>
        <begin position="299"/>
        <end position="320"/>
    </location>
</feature>
<dbReference type="PROSITE" id="PS00914">
    <property type="entry name" value="SYNTAXIN"/>
    <property type="match status" value="1"/>
</dbReference>
<dbReference type="Gene3D" id="1.20.5.110">
    <property type="match status" value="1"/>
</dbReference>
<feature type="domain" description="T-SNARE coiled-coil homology" evidence="11">
    <location>
        <begin position="225"/>
        <end position="287"/>
    </location>
</feature>
<keyword evidence="6 10" id="KW-1133">Transmembrane helix</keyword>
<dbReference type="GO" id="GO:0005886">
    <property type="term" value="C:plasma membrane"/>
    <property type="evidence" value="ECO:0007669"/>
    <property type="project" value="TreeGrafter"/>
</dbReference>
<evidence type="ECO:0000259" key="11">
    <source>
        <dbReference type="PROSITE" id="PS50192"/>
    </source>
</evidence>
<dbReference type="Proteomes" id="UP000192578">
    <property type="component" value="Unassembled WGS sequence"/>
</dbReference>
<dbReference type="InterPro" id="IPR010989">
    <property type="entry name" value="SNARE"/>
</dbReference>
<dbReference type="CDD" id="cd00179">
    <property type="entry name" value="SynN"/>
    <property type="match status" value="1"/>
</dbReference>
<dbReference type="GO" id="GO:0005484">
    <property type="term" value="F:SNAP receptor activity"/>
    <property type="evidence" value="ECO:0007669"/>
    <property type="project" value="InterPro"/>
</dbReference>
<proteinExistence type="inferred from homology"/>
<evidence type="ECO:0000256" key="9">
    <source>
        <dbReference type="SAM" id="Coils"/>
    </source>
</evidence>
<dbReference type="Gene3D" id="1.20.58.70">
    <property type="match status" value="1"/>
</dbReference>
<dbReference type="GO" id="GO:0012505">
    <property type="term" value="C:endomembrane system"/>
    <property type="evidence" value="ECO:0007669"/>
    <property type="project" value="TreeGrafter"/>
</dbReference>
<dbReference type="SMART" id="SM00503">
    <property type="entry name" value="SynN"/>
    <property type="match status" value="1"/>
</dbReference>
<dbReference type="GO" id="GO:0000149">
    <property type="term" value="F:SNARE binding"/>
    <property type="evidence" value="ECO:0007669"/>
    <property type="project" value="TreeGrafter"/>
</dbReference>
<evidence type="ECO:0000256" key="1">
    <source>
        <dbReference type="ARBA" id="ARBA00004211"/>
    </source>
</evidence>
<dbReference type="OrthoDB" id="10255013at2759"/>
<dbReference type="GO" id="GO:0031201">
    <property type="term" value="C:SNARE complex"/>
    <property type="evidence" value="ECO:0007669"/>
    <property type="project" value="TreeGrafter"/>
</dbReference>
<keyword evidence="9" id="KW-0175">Coiled coil</keyword>
<dbReference type="PANTHER" id="PTHR19957">
    <property type="entry name" value="SYNTAXIN"/>
    <property type="match status" value="1"/>
</dbReference>
<sequence length="323" mass="37298">MTRDRLTALKAAQPDEDENMDDQVTLTMDGGQGAFMNEFFEQVRFWNESNKLYHCHHSPNIFRSHRGDMIRSHTTLGVGFQEVHVKTKSHPVESESLTHRNDRDKEELESLMADIKKTANKARSKLKVIEQSIEQEEQLNKASADLRIRRTQHATLSRKFVEVMTDYNKTQTDYRERCKGRIKRQLEITGRATTNEKLEEMLETKNPQIFTQGIITDSQQAKQTLADIEARHEDIIKLETSIKELSEMFSDMAMLVESQGELIDRVEYNVQQSVDYIETAKQDTKKAVKYQSQARRKQIVILVIVVVILVIVSLSVSLTVGRK</sequence>
<evidence type="ECO:0000256" key="2">
    <source>
        <dbReference type="ARBA" id="ARBA00009063"/>
    </source>
</evidence>
<dbReference type="CDD" id="cd15880">
    <property type="entry name" value="SNARE_syntaxin1"/>
    <property type="match status" value="1"/>
</dbReference>
<keyword evidence="7 10" id="KW-0472">Membrane</keyword>
<dbReference type="GO" id="GO:0006886">
    <property type="term" value="P:intracellular protein transport"/>
    <property type="evidence" value="ECO:0007669"/>
    <property type="project" value="InterPro"/>
</dbReference>
<dbReference type="InterPro" id="IPR006011">
    <property type="entry name" value="Syntaxin_N"/>
</dbReference>
<dbReference type="AlphaFoldDB" id="A0A9X6NCN2"/>
<name>A0A9X6NCN2_HYPEX</name>
<dbReference type="FunFam" id="1.20.5.110:FF:000068">
    <property type="entry name" value="Syntaxin 1A"/>
    <property type="match status" value="1"/>
</dbReference>
<keyword evidence="3" id="KW-0813">Transport</keyword>
<evidence type="ECO:0000256" key="4">
    <source>
        <dbReference type="ARBA" id="ARBA00022692"/>
    </source>
</evidence>
<dbReference type="EMBL" id="MTYJ01000234">
    <property type="protein sequence ID" value="OWA51647.1"/>
    <property type="molecule type" value="Genomic_DNA"/>
</dbReference>
<dbReference type="InterPro" id="IPR000727">
    <property type="entry name" value="T_SNARE_dom"/>
</dbReference>
<keyword evidence="4 10" id="KW-0812">Transmembrane</keyword>
<dbReference type="GO" id="GO:0006906">
    <property type="term" value="P:vesicle fusion"/>
    <property type="evidence" value="ECO:0007669"/>
    <property type="project" value="TreeGrafter"/>
</dbReference>
<dbReference type="Pfam" id="PF05739">
    <property type="entry name" value="SNARE"/>
    <property type="match status" value="1"/>
</dbReference>
<dbReference type="InterPro" id="IPR006012">
    <property type="entry name" value="Syntaxin/epimorphin_CS"/>
</dbReference>
<evidence type="ECO:0000256" key="7">
    <source>
        <dbReference type="ARBA" id="ARBA00023136"/>
    </source>
</evidence>
<organism evidence="12 13">
    <name type="scientific">Hypsibius exemplaris</name>
    <name type="common">Freshwater tardigrade</name>
    <dbReference type="NCBI Taxonomy" id="2072580"/>
    <lineage>
        <taxon>Eukaryota</taxon>
        <taxon>Metazoa</taxon>
        <taxon>Ecdysozoa</taxon>
        <taxon>Tardigrada</taxon>
        <taxon>Eutardigrada</taxon>
        <taxon>Parachela</taxon>
        <taxon>Hypsibioidea</taxon>
        <taxon>Hypsibiidae</taxon>
        <taxon>Hypsibius</taxon>
    </lineage>
</organism>